<dbReference type="PANTHER" id="PTHR10938">
    <property type="entry name" value="TRANSLATION INITIATION FACTOR IF-3"/>
    <property type="match status" value="1"/>
</dbReference>
<evidence type="ECO:0000259" key="1">
    <source>
        <dbReference type="Pfam" id="PF05198"/>
    </source>
</evidence>
<evidence type="ECO:0000313" key="2">
    <source>
        <dbReference type="EMBL" id="DAD45333.1"/>
    </source>
</evidence>
<gene>
    <name evidence="2" type="ORF">HUJ06_003563</name>
</gene>
<dbReference type="InterPro" id="IPR001288">
    <property type="entry name" value="Translation_initiation_fac_3"/>
</dbReference>
<feature type="domain" description="Translation initiation factor 3 N-terminal" evidence="1">
    <location>
        <begin position="93"/>
        <end position="128"/>
    </location>
</feature>
<dbReference type="AlphaFoldDB" id="A0A822ZKR5"/>
<sequence>MAGITSSLPFKTLVSERTTPSILFLSSLESKLCGIRLCNLYLAKIDCSRSSSVAPQVSITARSSGYWSSGETRRPRGNRKAEFEADSALDISSIRSPSVRLIDEQQNMVGVVSKSEALQMAEDAELDLSILTGLFRSWDFVLPFILNPGASQMEVNEHSQSMAL</sequence>
<dbReference type="InterPro" id="IPR019814">
    <property type="entry name" value="Translation_initiation_fac_3_N"/>
</dbReference>
<name>A0A822ZKR5_NELNU</name>
<dbReference type="SUPFAM" id="SSF54364">
    <property type="entry name" value="Translation initiation factor IF3, N-terminal domain"/>
    <property type="match status" value="1"/>
</dbReference>
<dbReference type="EMBL" id="DUZY01000007">
    <property type="protein sequence ID" value="DAD45333.1"/>
    <property type="molecule type" value="Genomic_DNA"/>
</dbReference>
<evidence type="ECO:0000313" key="3">
    <source>
        <dbReference type="Proteomes" id="UP000607653"/>
    </source>
</evidence>
<accession>A0A822ZKR5</accession>
<dbReference type="PANTHER" id="PTHR10938:SF0">
    <property type="entry name" value="TRANSLATION INITIATION FACTOR IF-3, MITOCHONDRIAL"/>
    <property type="match status" value="1"/>
</dbReference>
<keyword evidence="3" id="KW-1185">Reference proteome</keyword>
<dbReference type="GO" id="GO:0003743">
    <property type="term" value="F:translation initiation factor activity"/>
    <property type="evidence" value="ECO:0007669"/>
    <property type="project" value="InterPro"/>
</dbReference>
<dbReference type="Gene3D" id="3.10.20.80">
    <property type="entry name" value="Translation initiation factor 3 (IF-3), N-terminal domain"/>
    <property type="match status" value="1"/>
</dbReference>
<comment type="caution">
    <text evidence="2">The sequence shown here is derived from an EMBL/GenBank/DDBJ whole genome shotgun (WGS) entry which is preliminary data.</text>
</comment>
<organism evidence="2 3">
    <name type="scientific">Nelumbo nucifera</name>
    <name type="common">Sacred lotus</name>
    <dbReference type="NCBI Taxonomy" id="4432"/>
    <lineage>
        <taxon>Eukaryota</taxon>
        <taxon>Viridiplantae</taxon>
        <taxon>Streptophyta</taxon>
        <taxon>Embryophyta</taxon>
        <taxon>Tracheophyta</taxon>
        <taxon>Spermatophyta</taxon>
        <taxon>Magnoliopsida</taxon>
        <taxon>Proteales</taxon>
        <taxon>Nelumbonaceae</taxon>
        <taxon>Nelumbo</taxon>
    </lineage>
</organism>
<dbReference type="InterPro" id="IPR036787">
    <property type="entry name" value="T_IF-3_N_sf"/>
</dbReference>
<protein>
    <recommendedName>
        <fullName evidence="1">Translation initiation factor 3 N-terminal domain-containing protein</fullName>
    </recommendedName>
</protein>
<proteinExistence type="predicted"/>
<dbReference type="Pfam" id="PF05198">
    <property type="entry name" value="IF3_N"/>
    <property type="match status" value="1"/>
</dbReference>
<dbReference type="Proteomes" id="UP000607653">
    <property type="component" value="Unassembled WGS sequence"/>
</dbReference>
<reference evidence="2 3" key="1">
    <citation type="journal article" date="2020" name="Mol. Biol. Evol.">
        <title>Distinct Expression and Methylation Patterns for Genes with Different Fates following a Single Whole-Genome Duplication in Flowering Plants.</title>
        <authorList>
            <person name="Shi T."/>
            <person name="Rahmani R.S."/>
            <person name="Gugger P.F."/>
            <person name="Wang M."/>
            <person name="Li H."/>
            <person name="Zhang Y."/>
            <person name="Li Z."/>
            <person name="Wang Q."/>
            <person name="Van de Peer Y."/>
            <person name="Marchal K."/>
            <person name="Chen J."/>
        </authorList>
    </citation>
    <scope>NUCLEOTIDE SEQUENCE [LARGE SCALE GENOMIC DNA]</scope>
    <source>
        <tissue evidence="2">Leaf</tissue>
    </source>
</reference>